<dbReference type="InterPro" id="IPR018011">
    <property type="entry name" value="Carb_sulfotrans_8-10"/>
</dbReference>
<dbReference type="EMBL" id="OD567520">
    <property type="protein sequence ID" value="CAD7445789.1"/>
    <property type="molecule type" value="Genomic_DNA"/>
</dbReference>
<name>A0A7R9F2Y8_9NEOP</name>
<evidence type="ECO:0000256" key="9">
    <source>
        <dbReference type="RuleBase" id="RU364020"/>
    </source>
</evidence>
<evidence type="ECO:0000256" key="3">
    <source>
        <dbReference type="ARBA" id="ARBA00022679"/>
    </source>
</evidence>
<dbReference type="AlphaFoldDB" id="A0A7R9F2Y8"/>
<evidence type="ECO:0000256" key="4">
    <source>
        <dbReference type="ARBA" id="ARBA00022692"/>
    </source>
</evidence>
<sequence>MRKHPQYLGPQYDFTSVLLTRQNEVQWNQSNQQEMPGWMAAAEARMADRRRHLKETCSLLGLDAPGNDSLHHPNTWEFLINRPHHLIWCNVFKAASTSWMYNFNILAGYTPKFLKTSKVIPLNLARKKYPRPSMEDLQSALNDSIAFLIVRHPLERLLSAYRDKLQFSLPHTLHQKLGSEIVNKYRTPRPFNIKTSGPKNPRWPFFSEFVNYLVDIHNSGEPFDMHWTPITEFCTPCQVNFHLIAKFETLQEDQNYLIHMSGLQDIIKPEWKNPAKGYSTNKLVASYYSQLTKMQILQLYNIYRYDFELFDYTLDGYLDHGTTEATDRDDPTT</sequence>
<evidence type="ECO:0000256" key="1">
    <source>
        <dbReference type="ARBA" id="ARBA00004323"/>
    </source>
</evidence>
<evidence type="ECO:0000256" key="2">
    <source>
        <dbReference type="ARBA" id="ARBA00006339"/>
    </source>
</evidence>
<keyword evidence="4" id="KW-0812">Transmembrane</keyword>
<comment type="subcellular location">
    <subcellularLocation>
        <location evidence="1 9">Golgi apparatus membrane</location>
        <topology evidence="1 9">Single-pass type II membrane protein</topology>
    </subcellularLocation>
</comment>
<dbReference type="PANTHER" id="PTHR12137">
    <property type="entry name" value="CARBOHYDRATE SULFOTRANSFERASE"/>
    <property type="match status" value="1"/>
</dbReference>
<dbReference type="GO" id="GO:0000139">
    <property type="term" value="C:Golgi membrane"/>
    <property type="evidence" value="ECO:0007669"/>
    <property type="project" value="UniProtKB-SubCell"/>
</dbReference>
<dbReference type="EC" id="2.8.2.-" evidence="9"/>
<organism evidence="10">
    <name type="scientific">Timema bartmani</name>
    <dbReference type="NCBI Taxonomy" id="61472"/>
    <lineage>
        <taxon>Eukaryota</taxon>
        <taxon>Metazoa</taxon>
        <taxon>Ecdysozoa</taxon>
        <taxon>Arthropoda</taxon>
        <taxon>Hexapoda</taxon>
        <taxon>Insecta</taxon>
        <taxon>Pterygota</taxon>
        <taxon>Neoptera</taxon>
        <taxon>Polyneoptera</taxon>
        <taxon>Phasmatodea</taxon>
        <taxon>Timematodea</taxon>
        <taxon>Timematoidea</taxon>
        <taxon>Timematidae</taxon>
        <taxon>Timema</taxon>
    </lineage>
</organism>
<dbReference type="InterPro" id="IPR005331">
    <property type="entry name" value="Sulfotransferase"/>
</dbReference>
<evidence type="ECO:0000256" key="7">
    <source>
        <dbReference type="ARBA" id="ARBA00023136"/>
    </source>
</evidence>
<keyword evidence="3 9" id="KW-0808">Transferase</keyword>
<accession>A0A7R9F2Y8</accession>
<reference evidence="10" key="1">
    <citation type="submission" date="2020-11" db="EMBL/GenBank/DDBJ databases">
        <authorList>
            <person name="Tran Van P."/>
        </authorList>
    </citation>
    <scope>NUCLEOTIDE SEQUENCE</scope>
</reference>
<evidence type="ECO:0000256" key="5">
    <source>
        <dbReference type="ARBA" id="ARBA00022989"/>
    </source>
</evidence>
<keyword evidence="8 9" id="KW-0325">Glycoprotein</keyword>
<dbReference type="Pfam" id="PF03567">
    <property type="entry name" value="Sulfotransfer_2"/>
    <property type="match status" value="1"/>
</dbReference>
<dbReference type="GO" id="GO:0008146">
    <property type="term" value="F:sulfotransferase activity"/>
    <property type="evidence" value="ECO:0007669"/>
    <property type="project" value="InterPro"/>
</dbReference>
<keyword evidence="9" id="KW-0119">Carbohydrate metabolism</keyword>
<keyword evidence="6 9" id="KW-0333">Golgi apparatus</keyword>
<protein>
    <recommendedName>
        <fullName evidence="9">Carbohydrate sulfotransferase</fullName>
        <ecNumber evidence="9">2.8.2.-</ecNumber>
    </recommendedName>
</protein>
<comment type="similarity">
    <text evidence="2 9">Belongs to the sulfotransferase 2 family.</text>
</comment>
<keyword evidence="9" id="KW-0735">Signal-anchor</keyword>
<keyword evidence="7" id="KW-0472">Membrane</keyword>
<keyword evidence="5" id="KW-1133">Transmembrane helix</keyword>
<evidence type="ECO:0000313" key="10">
    <source>
        <dbReference type="EMBL" id="CAD7445789.1"/>
    </source>
</evidence>
<gene>
    <name evidence="10" type="ORF">TBIB3V08_LOCUS8133</name>
</gene>
<proteinExistence type="inferred from homology"/>
<evidence type="ECO:0000256" key="6">
    <source>
        <dbReference type="ARBA" id="ARBA00023034"/>
    </source>
</evidence>
<evidence type="ECO:0000256" key="8">
    <source>
        <dbReference type="ARBA" id="ARBA00023180"/>
    </source>
</evidence>
<dbReference type="PANTHER" id="PTHR12137:SF63">
    <property type="entry name" value="CARBOHYDRATE SULFOTRANSFERASE"/>
    <property type="match status" value="1"/>
</dbReference>
<dbReference type="GO" id="GO:0016051">
    <property type="term" value="P:carbohydrate biosynthetic process"/>
    <property type="evidence" value="ECO:0007669"/>
    <property type="project" value="InterPro"/>
</dbReference>